<dbReference type="EMBL" id="JACGWM010000002">
    <property type="protein sequence ID" value="KAL0389727.1"/>
    <property type="molecule type" value="Genomic_DNA"/>
</dbReference>
<accession>A0AAW2SBM0</accession>
<dbReference type="GO" id="GO:0005506">
    <property type="term" value="F:iron ion binding"/>
    <property type="evidence" value="ECO:0007669"/>
    <property type="project" value="InterPro"/>
</dbReference>
<proteinExistence type="predicted"/>
<name>A0AAW2SBM0_9LAMI</name>
<dbReference type="InterPro" id="IPR025114">
    <property type="entry name" value="D27-like_C"/>
</dbReference>
<gene>
    <name evidence="3" type="ORF">Scaly_0329800</name>
</gene>
<dbReference type="InterPro" id="IPR038938">
    <property type="entry name" value="D27-like"/>
</dbReference>
<protein>
    <submittedName>
        <fullName evidence="3">Beta-carotene isomerase D27, chloroplastic</fullName>
    </submittedName>
</protein>
<dbReference type="PANTHER" id="PTHR33591">
    <property type="entry name" value="BETA-CAROTENE ISOMERASE D27"/>
    <property type="match status" value="1"/>
</dbReference>
<feature type="domain" description="Beta-carotene isomerase D27-like C-terminal" evidence="2">
    <location>
        <begin position="178"/>
        <end position="260"/>
    </location>
</feature>
<comment type="caution">
    <text evidence="3">The sequence shown here is derived from an EMBL/GenBank/DDBJ whole genome shotgun (WGS) entry which is preliminary data.</text>
</comment>
<reference evidence="3" key="1">
    <citation type="submission" date="2020-06" db="EMBL/GenBank/DDBJ databases">
        <authorList>
            <person name="Li T."/>
            <person name="Hu X."/>
            <person name="Zhang T."/>
            <person name="Song X."/>
            <person name="Zhang H."/>
            <person name="Dai N."/>
            <person name="Sheng W."/>
            <person name="Hou X."/>
            <person name="Wei L."/>
        </authorList>
    </citation>
    <scope>NUCLEOTIDE SEQUENCE</scope>
    <source>
        <strain evidence="3">KEN8</strain>
        <tissue evidence="3">Leaf</tissue>
    </source>
</reference>
<dbReference type="GO" id="GO:0016853">
    <property type="term" value="F:isomerase activity"/>
    <property type="evidence" value="ECO:0007669"/>
    <property type="project" value="UniProtKB-KW"/>
</dbReference>
<organism evidence="3">
    <name type="scientific">Sesamum calycinum</name>
    <dbReference type="NCBI Taxonomy" id="2727403"/>
    <lineage>
        <taxon>Eukaryota</taxon>
        <taxon>Viridiplantae</taxon>
        <taxon>Streptophyta</taxon>
        <taxon>Embryophyta</taxon>
        <taxon>Tracheophyta</taxon>
        <taxon>Spermatophyta</taxon>
        <taxon>Magnoliopsida</taxon>
        <taxon>eudicotyledons</taxon>
        <taxon>Gunneridae</taxon>
        <taxon>Pentapetalae</taxon>
        <taxon>asterids</taxon>
        <taxon>lamiids</taxon>
        <taxon>Lamiales</taxon>
        <taxon>Pedaliaceae</taxon>
        <taxon>Sesamum</taxon>
    </lineage>
</organism>
<evidence type="ECO:0000313" key="3">
    <source>
        <dbReference type="EMBL" id="KAL0389727.1"/>
    </source>
</evidence>
<feature type="region of interest" description="Disordered" evidence="1">
    <location>
        <begin position="33"/>
        <end position="52"/>
    </location>
</feature>
<dbReference type="AlphaFoldDB" id="A0AAW2SBM0"/>
<evidence type="ECO:0000256" key="1">
    <source>
        <dbReference type="SAM" id="MobiDB-lite"/>
    </source>
</evidence>
<sequence length="294" mass="32285">MSSDFTLRLRNALVVTKPQLTLAILNPRSRSTLGYGASQSPPTPLNPSLHSPNVKPSARVSCFSARSNSVEAVELKSSRKEYVPGVVDDIFMNVFRSKMVEEIGWDSEKPGYDGLIDAAHRLMVGRSNSEATKASVRILRALFPPLLLDLYKMLISPIAGGKVAAEMVARVTAVSCQWLMGTCTVNSVDLPNGSSWSSGVFVEKCKYLEESKCVGVCINTCKLPTQTFFNEYMGIPLVMEPNFSDYSCQFKFGVSPPQPEDDSALKEPCLHICPTANRRKEVNAAMYESRCPKA</sequence>
<evidence type="ECO:0000259" key="2">
    <source>
        <dbReference type="Pfam" id="PF13225"/>
    </source>
</evidence>
<keyword evidence="3" id="KW-0413">Isomerase</keyword>
<feature type="compositionally biased region" description="Polar residues" evidence="1">
    <location>
        <begin position="33"/>
        <end position="51"/>
    </location>
</feature>
<dbReference type="Pfam" id="PF13225">
    <property type="entry name" value="D27-like_C"/>
    <property type="match status" value="1"/>
</dbReference>
<dbReference type="PANTHER" id="PTHR33591:SF2">
    <property type="entry name" value="BETA-CAROTENE ISOMERASE D27"/>
    <property type="match status" value="1"/>
</dbReference>
<reference evidence="3" key="2">
    <citation type="journal article" date="2024" name="Plant">
        <title>Genomic evolution and insights into agronomic trait innovations of Sesamum species.</title>
        <authorList>
            <person name="Miao H."/>
            <person name="Wang L."/>
            <person name="Qu L."/>
            <person name="Liu H."/>
            <person name="Sun Y."/>
            <person name="Le M."/>
            <person name="Wang Q."/>
            <person name="Wei S."/>
            <person name="Zheng Y."/>
            <person name="Lin W."/>
            <person name="Duan Y."/>
            <person name="Cao H."/>
            <person name="Xiong S."/>
            <person name="Wang X."/>
            <person name="Wei L."/>
            <person name="Li C."/>
            <person name="Ma Q."/>
            <person name="Ju M."/>
            <person name="Zhao R."/>
            <person name="Li G."/>
            <person name="Mu C."/>
            <person name="Tian Q."/>
            <person name="Mei H."/>
            <person name="Zhang T."/>
            <person name="Gao T."/>
            <person name="Zhang H."/>
        </authorList>
    </citation>
    <scope>NUCLEOTIDE SEQUENCE</scope>
    <source>
        <strain evidence="3">KEN8</strain>
    </source>
</reference>